<proteinExistence type="predicted"/>
<dbReference type="InterPro" id="IPR038636">
    <property type="entry name" value="Wzi_sf"/>
</dbReference>
<name>A0ABW3IEA3_9FLAO</name>
<reference evidence="3" key="1">
    <citation type="journal article" date="2019" name="Int. J. Syst. Evol. Microbiol.">
        <title>The Global Catalogue of Microorganisms (GCM) 10K type strain sequencing project: providing services to taxonomists for standard genome sequencing and annotation.</title>
        <authorList>
            <consortium name="The Broad Institute Genomics Platform"/>
            <consortium name="The Broad Institute Genome Sequencing Center for Infectious Disease"/>
            <person name="Wu L."/>
            <person name="Ma J."/>
        </authorList>
    </citation>
    <scope>NUCLEOTIDE SEQUENCE [LARGE SCALE GENOMIC DNA]</scope>
    <source>
        <strain evidence="3">CCUG 60898</strain>
    </source>
</reference>
<dbReference type="Gene3D" id="2.40.160.130">
    <property type="entry name" value="Capsule assembly protein Wzi"/>
    <property type="match status" value="1"/>
</dbReference>
<dbReference type="Proteomes" id="UP001597100">
    <property type="component" value="Unassembled WGS sequence"/>
</dbReference>
<organism evidence="2 3">
    <name type="scientific">Salinimicrobium gaetbulicola</name>
    <dbReference type="NCBI Taxonomy" id="999702"/>
    <lineage>
        <taxon>Bacteria</taxon>
        <taxon>Pseudomonadati</taxon>
        <taxon>Bacteroidota</taxon>
        <taxon>Flavobacteriia</taxon>
        <taxon>Flavobacteriales</taxon>
        <taxon>Flavobacteriaceae</taxon>
        <taxon>Salinimicrobium</taxon>
    </lineage>
</organism>
<protein>
    <submittedName>
        <fullName evidence="2">Capsule assembly Wzi family protein</fullName>
    </submittedName>
</protein>
<feature type="chain" id="PRO_5045654389" evidence="1">
    <location>
        <begin position="20"/>
        <end position="448"/>
    </location>
</feature>
<keyword evidence="3" id="KW-1185">Reference proteome</keyword>
<feature type="signal peptide" evidence="1">
    <location>
        <begin position="1"/>
        <end position="19"/>
    </location>
</feature>
<dbReference type="EMBL" id="JBHTJP010000032">
    <property type="protein sequence ID" value="MFD0976369.1"/>
    <property type="molecule type" value="Genomic_DNA"/>
</dbReference>
<evidence type="ECO:0000313" key="2">
    <source>
        <dbReference type="EMBL" id="MFD0976369.1"/>
    </source>
</evidence>
<gene>
    <name evidence="2" type="ORF">ACFQ1G_06160</name>
</gene>
<dbReference type="RefSeq" id="WP_380737636.1">
    <property type="nucleotide sequence ID" value="NZ_JBHTJP010000032.1"/>
</dbReference>
<evidence type="ECO:0000313" key="3">
    <source>
        <dbReference type="Proteomes" id="UP001597100"/>
    </source>
</evidence>
<evidence type="ECO:0000256" key="1">
    <source>
        <dbReference type="SAM" id="SignalP"/>
    </source>
</evidence>
<accession>A0ABW3IEA3</accession>
<keyword evidence="1" id="KW-0732">Signal</keyword>
<comment type="caution">
    <text evidence="2">The sequence shown here is derived from an EMBL/GenBank/DDBJ whole genome shotgun (WGS) entry which is preliminary data.</text>
</comment>
<sequence>MKHLILPLLLLLTFQSAIAQFSWNAELSLQGMASTEEEELPFWMYHNQRGRIEKETNLVTWISGKAFYDLGKAGLLEAGVGILARDADSDRVFTDELYLTYKKAWFELTVGRKQRKEVYNGLSASNESILRSLNTRPLPGIQLKSTRPVFILKNFGFEASWEEYLMDDDRYVNNARLHHKSFQLVYSTADRNFQVKAGIQHFAQWGGDSPSRGSQESFEDYLRIFTGRGGGQGAYIGDQQNALGNHIGGYELYLSKTFTNYKVDLIYNHLFEDGSGSRLGNTPDGRYGIFVSSNNSSKLVNSLMYEFYTTHHQSHTTTGIHKNDDYFNNTGYRSGWTYHRKVLGAPFFTVNPDGMGIVNNKFTAHHFGIGGNLTSTLGNHPYRLLLSYAQNDGTRPVRFKPKQDVFYSMLDVKLLQKDIELNLQLAAEYDSYEAPVYGAGVSLKYRIE</sequence>